<reference evidence="7 8" key="1">
    <citation type="submission" date="2014-02" db="EMBL/GenBank/DDBJ databases">
        <title>Transposable element dynamics among asymbiotic and ectomycorrhizal Amanita fungi.</title>
        <authorList>
            <consortium name="DOE Joint Genome Institute"/>
            <person name="Hess J."/>
            <person name="Skrede I."/>
            <person name="Wolfe B."/>
            <person name="LaButti K."/>
            <person name="Ohm R.A."/>
            <person name="Grigoriev I.V."/>
            <person name="Pringle A."/>
        </authorList>
    </citation>
    <scope>NUCLEOTIDE SEQUENCE [LARGE SCALE GENOMIC DNA]</scope>
    <source>
        <strain evidence="7 8">SKay4041</strain>
    </source>
</reference>
<organism evidence="7 8">
    <name type="scientific">Amanita thiersii Skay4041</name>
    <dbReference type="NCBI Taxonomy" id="703135"/>
    <lineage>
        <taxon>Eukaryota</taxon>
        <taxon>Fungi</taxon>
        <taxon>Dikarya</taxon>
        <taxon>Basidiomycota</taxon>
        <taxon>Agaricomycotina</taxon>
        <taxon>Agaricomycetes</taxon>
        <taxon>Agaricomycetidae</taxon>
        <taxon>Agaricales</taxon>
        <taxon>Pluteineae</taxon>
        <taxon>Amanitaceae</taxon>
        <taxon>Amanita</taxon>
    </lineage>
</organism>
<evidence type="ECO:0000259" key="6">
    <source>
        <dbReference type="SMART" id="SM00993"/>
    </source>
</evidence>
<name>A0A2A9NIV9_9AGAR</name>
<dbReference type="Pfam" id="PF08265">
    <property type="entry name" value="YL1_C"/>
    <property type="match status" value="1"/>
</dbReference>
<dbReference type="InterPro" id="IPR013272">
    <property type="entry name" value="Vps72/YL1_C"/>
</dbReference>
<dbReference type="PANTHER" id="PTHR31200">
    <property type="entry name" value="INO80 COMPLEX SUBUNIT C"/>
    <property type="match status" value="1"/>
</dbReference>
<feature type="domain" description="Vps72/YL1 C-terminal" evidence="6">
    <location>
        <begin position="54"/>
        <end position="101"/>
    </location>
</feature>
<proteinExistence type="predicted"/>
<dbReference type="SMART" id="SM00993">
    <property type="entry name" value="YL1_C"/>
    <property type="match status" value="1"/>
</dbReference>
<comment type="subcellular location">
    <subcellularLocation>
        <location evidence="1">Nucleus</location>
    </subcellularLocation>
</comment>
<sequence>MDVDVEANASESKADGEEVAASPKLIEAQCEELDEEVPTYTSIEAPPSVWPQRHYCDITGLEVTCLRTITLKLPHIRLLQAPYTDPATGLRFYDKSIYEIVKGLSTSTAKEYLSARGVNTIVK</sequence>
<evidence type="ECO:0000313" key="8">
    <source>
        <dbReference type="Proteomes" id="UP000242287"/>
    </source>
</evidence>
<evidence type="ECO:0000256" key="4">
    <source>
        <dbReference type="ARBA" id="ARBA00023242"/>
    </source>
</evidence>
<keyword evidence="3" id="KW-0804">Transcription</keyword>
<accession>A0A2A9NIV9</accession>
<dbReference type="OrthoDB" id="49520at2759"/>
<keyword evidence="8" id="KW-1185">Reference proteome</keyword>
<dbReference type="GO" id="GO:0031011">
    <property type="term" value="C:Ino80 complex"/>
    <property type="evidence" value="ECO:0007669"/>
    <property type="project" value="InterPro"/>
</dbReference>
<dbReference type="Proteomes" id="UP000242287">
    <property type="component" value="Unassembled WGS sequence"/>
</dbReference>
<gene>
    <name evidence="7" type="ORF">AMATHDRAFT_50112</name>
</gene>
<evidence type="ECO:0000256" key="2">
    <source>
        <dbReference type="ARBA" id="ARBA00023015"/>
    </source>
</evidence>
<feature type="region of interest" description="Disordered" evidence="5">
    <location>
        <begin position="1"/>
        <end position="21"/>
    </location>
</feature>
<protein>
    <recommendedName>
        <fullName evidence="6">Vps72/YL1 C-terminal domain-containing protein</fullName>
    </recommendedName>
</protein>
<evidence type="ECO:0000256" key="5">
    <source>
        <dbReference type="SAM" id="MobiDB-lite"/>
    </source>
</evidence>
<dbReference type="PANTHER" id="PTHR31200:SF1">
    <property type="entry name" value="INO80 COMPLEX SUBUNIT C"/>
    <property type="match status" value="1"/>
</dbReference>
<dbReference type="EMBL" id="KZ302097">
    <property type="protein sequence ID" value="PFH47696.1"/>
    <property type="molecule type" value="Genomic_DNA"/>
</dbReference>
<dbReference type="InterPro" id="IPR029525">
    <property type="entry name" value="INO80C/Ies6"/>
</dbReference>
<evidence type="ECO:0000256" key="3">
    <source>
        <dbReference type="ARBA" id="ARBA00023163"/>
    </source>
</evidence>
<keyword evidence="4" id="KW-0539">Nucleus</keyword>
<dbReference type="STRING" id="703135.A0A2A9NIV9"/>
<evidence type="ECO:0000256" key="1">
    <source>
        <dbReference type="ARBA" id="ARBA00004123"/>
    </source>
</evidence>
<evidence type="ECO:0000313" key="7">
    <source>
        <dbReference type="EMBL" id="PFH47696.1"/>
    </source>
</evidence>
<dbReference type="GO" id="GO:0006338">
    <property type="term" value="P:chromatin remodeling"/>
    <property type="evidence" value="ECO:0007669"/>
    <property type="project" value="InterPro"/>
</dbReference>
<dbReference type="AlphaFoldDB" id="A0A2A9NIV9"/>
<keyword evidence="2" id="KW-0805">Transcription regulation</keyword>